<reference evidence="1" key="1">
    <citation type="submission" date="2023-06" db="EMBL/GenBank/DDBJ databases">
        <authorList>
            <consortium name="Lawrence Berkeley National Laboratory"/>
            <person name="Ahrendt S."/>
            <person name="Sahu N."/>
            <person name="Indic B."/>
            <person name="Wong-Bajracharya J."/>
            <person name="Merenyi Z."/>
            <person name="Ke H.-M."/>
            <person name="Monk M."/>
            <person name="Kocsube S."/>
            <person name="Drula E."/>
            <person name="Lipzen A."/>
            <person name="Balint B."/>
            <person name="Henrissat B."/>
            <person name="Andreopoulos B."/>
            <person name="Martin F.M."/>
            <person name="Harder C.B."/>
            <person name="Rigling D."/>
            <person name="Ford K.L."/>
            <person name="Foster G.D."/>
            <person name="Pangilinan J."/>
            <person name="Papanicolaou A."/>
            <person name="Barry K."/>
            <person name="LaButti K."/>
            <person name="Viragh M."/>
            <person name="Koriabine M."/>
            <person name="Yan M."/>
            <person name="Riley R."/>
            <person name="Champramary S."/>
            <person name="Plett K.L."/>
            <person name="Tsai I.J."/>
            <person name="Slot J."/>
            <person name="Sipos G."/>
            <person name="Plett J."/>
            <person name="Nagy L.G."/>
            <person name="Grigoriev I.V."/>
        </authorList>
    </citation>
    <scope>NUCLEOTIDE SEQUENCE</scope>
    <source>
        <strain evidence="1">FPL87.14</strain>
    </source>
</reference>
<comment type="caution">
    <text evidence="1">The sequence shown here is derived from an EMBL/GenBank/DDBJ whole genome shotgun (WGS) entry which is preliminary data.</text>
</comment>
<name>A0AA39J117_9AGAR</name>
<gene>
    <name evidence="1" type="ORF">EV421DRAFT_2023448</name>
</gene>
<dbReference type="Proteomes" id="UP001175226">
    <property type="component" value="Unassembled WGS sequence"/>
</dbReference>
<evidence type="ECO:0000313" key="2">
    <source>
        <dbReference type="Proteomes" id="UP001175226"/>
    </source>
</evidence>
<evidence type="ECO:0000313" key="1">
    <source>
        <dbReference type="EMBL" id="KAK0433530.1"/>
    </source>
</evidence>
<dbReference type="EMBL" id="JAUEPT010000080">
    <property type="protein sequence ID" value="KAK0433530.1"/>
    <property type="molecule type" value="Genomic_DNA"/>
</dbReference>
<keyword evidence="2" id="KW-1185">Reference proteome</keyword>
<accession>A0AA39J117</accession>
<dbReference type="AlphaFoldDB" id="A0AA39J117"/>
<sequence length="284" mass="32259">MLACETGSPSALRETSSQRQVVRTIQCIRVRMMVIIVGVFFRRAVGKLAIEASLRIVLPYITENHWWEILLPPSNTLFFTSVEADNLLERPPILVVSVDAGPQKEAMATKDAELIIQVQSEQPGNVEASGRANNPQQRDSDDVVHLQWLYLSAPNLTVTQKVRKIVHHPKLIKSAQNMFGKAPTKFEHLISDDPVTHVEKKKDEELHARLQLKMPKLKAEVKTKAEVPVEGPLHRDSPDGIQDRVVPALLVIRGQKRSQRLFQWQLEAFSLRPERRNFGFLEHT</sequence>
<proteinExistence type="predicted"/>
<protein>
    <submittedName>
        <fullName evidence="1">Uncharacterized protein</fullName>
    </submittedName>
</protein>
<organism evidence="1 2">
    <name type="scientific">Armillaria borealis</name>
    <dbReference type="NCBI Taxonomy" id="47425"/>
    <lineage>
        <taxon>Eukaryota</taxon>
        <taxon>Fungi</taxon>
        <taxon>Dikarya</taxon>
        <taxon>Basidiomycota</taxon>
        <taxon>Agaricomycotina</taxon>
        <taxon>Agaricomycetes</taxon>
        <taxon>Agaricomycetidae</taxon>
        <taxon>Agaricales</taxon>
        <taxon>Marasmiineae</taxon>
        <taxon>Physalacriaceae</taxon>
        <taxon>Armillaria</taxon>
    </lineage>
</organism>